<keyword evidence="2" id="KW-1185">Reference proteome</keyword>
<organism evidence="1 2">
    <name type="scientific">Solanum commersonii</name>
    <name type="common">Commerson's wild potato</name>
    <name type="synonym">Commerson's nightshade</name>
    <dbReference type="NCBI Taxonomy" id="4109"/>
    <lineage>
        <taxon>Eukaryota</taxon>
        <taxon>Viridiplantae</taxon>
        <taxon>Streptophyta</taxon>
        <taxon>Embryophyta</taxon>
        <taxon>Tracheophyta</taxon>
        <taxon>Spermatophyta</taxon>
        <taxon>Magnoliopsida</taxon>
        <taxon>eudicotyledons</taxon>
        <taxon>Gunneridae</taxon>
        <taxon>Pentapetalae</taxon>
        <taxon>asterids</taxon>
        <taxon>lamiids</taxon>
        <taxon>Solanales</taxon>
        <taxon>Solanaceae</taxon>
        <taxon>Solanoideae</taxon>
        <taxon>Solaneae</taxon>
        <taxon>Solanum</taxon>
    </lineage>
</organism>
<name>A0A9J6ANR4_SOLCO</name>
<evidence type="ECO:0000313" key="1">
    <source>
        <dbReference type="EMBL" id="KAG5626004.1"/>
    </source>
</evidence>
<accession>A0A9J6ANR4</accession>
<dbReference type="AlphaFoldDB" id="A0A9J6ANR4"/>
<dbReference type="Proteomes" id="UP000824120">
    <property type="component" value="Chromosome 2"/>
</dbReference>
<proteinExistence type="predicted"/>
<dbReference type="EMBL" id="JACXVP010000002">
    <property type="protein sequence ID" value="KAG5626004.1"/>
    <property type="molecule type" value="Genomic_DNA"/>
</dbReference>
<protein>
    <submittedName>
        <fullName evidence="1">Uncharacterized protein</fullName>
    </submittedName>
</protein>
<sequence>MIITYSSSIVQSRSPKTMGFRYDNERFDTGVQFPGPFNGWGCICLGGRLCDIIIYTLDATSNSVKRKGISDLIVRRKG</sequence>
<evidence type="ECO:0000313" key="2">
    <source>
        <dbReference type="Proteomes" id="UP000824120"/>
    </source>
</evidence>
<gene>
    <name evidence="1" type="ORF">H5410_011222</name>
</gene>
<reference evidence="1 2" key="1">
    <citation type="submission" date="2020-09" db="EMBL/GenBank/DDBJ databases">
        <title>De no assembly of potato wild relative species, Solanum commersonii.</title>
        <authorList>
            <person name="Cho K."/>
        </authorList>
    </citation>
    <scope>NUCLEOTIDE SEQUENCE [LARGE SCALE GENOMIC DNA]</scope>
    <source>
        <strain evidence="1">LZ3.2</strain>
        <tissue evidence="1">Leaf</tissue>
    </source>
</reference>
<comment type="caution">
    <text evidence="1">The sequence shown here is derived from an EMBL/GenBank/DDBJ whole genome shotgun (WGS) entry which is preliminary data.</text>
</comment>